<protein>
    <recommendedName>
        <fullName evidence="3">Type II secretion system protein GspG C-terminal domain-containing protein</fullName>
    </recommendedName>
</protein>
<accession>A0A0F8Z3I0</accession>
<keyword evidence="1" id="KW-1133">Transmembrane helix</keyword>
<evidence type="ECO:0008006" key="3">
    <source>
        <dbReference type="Google" id="ProtNLM"/>
    </source>
</evidence>
<keyword evidence="1" id="KW-0812">Transmembrane</keyword>
<sequence>MRPTLSIMGLVSVGVLIGVLLIMCFLTFHCIDQRHIETAAWILCEARQQAIYRVLVKYKEENGVLPSELSVLVEEGYLEHESTCCPVDLRKSSAKLYQYSPASFGRPESIIISGDVGNHTGEKLFPNIPVVIVTMGDGRTWCMLSPKDARTLR</sequence>
<dbReference type="EMBL" id="LAZR01065900">
    <property type="protein sequence ID" value="KKK54631.1"/>
    <property type="molecule type" value="Genomic_DNA"/>
</dbReference>
<feature type="transmembrane region" description="Helical" evidence="1">
    <location>
        <begin position="7"/>
        <end position="28"/>
    </location>
</feature>
<proteinExistence type="predicted"/>
<name>A0A0F8Z3I0_9ZZZZ</name>
<evidence type="ECO:0000313" key="2">
    <source>
        <dbReference type="EMBL" id="KKK54631.1"/>
    </source>
</evidence>
<gene>
    <name evidence="2" type="ORF">LCGC14_3082760</name>
</gene>
<evidence type="ECO:0000256" key="1">
    <source>
        <dbReference type="SAM" id="Phobius"/>
    </source>
</evidence>
<reference evidence="2" key="1">
    <citation type="journal article" date="2015" name="Nature">
        <title>Complex archaea that bridge the gap between prokaryotes and eukaryotes.</title>
        <authorList>
            <person name="Spang A."/>
            <person name="Saw J.H."/>
            <person name="Jorgensen S.L."/>
            <person name="Zaremba-Niedzwiedzka K."/>
            <person name="Martijn J."/>
            <person name="Lind A.E."/>
            <person name="van Eijk R."/>
            <person name="Schleper C."/>
            <person name="Guy L."/>
            <person name="Ettema T.J."/>
        </authorList>
    </citation>
    <scope>NUCLEOTIDE SEQUENCE</scope>
</reference>
<keyword evidence="1" id="KW-0472">Membrane</keyword>
<dbReference type="AlphaFoldDB" id="A0A0F8Z3I0"/>
<comment type="caution">
    <text evidence="2">The sequence shown here is derived from an EMBL/GenBank/DDBJ whole genome shotgun (WGS) entry which is preliminary data.</text>
</comment>
<organism evidence="2">
    <name type="scientific">marine sediment metagenome</name>
    <dbReference type="NCBI Taxonomy" id="412755"/>
    <lineage>
        <taxon>unclassified sequences</taxon>
        <taxon>metagenomes</taxon>
        <taxon>ecological metagenomes</taxon>
    </lineage>
</organism>